<protein>
    <submittedName>
        <fullName evidence="8">ABC-2 type transport system permease protein</fullName>
    </submittedName>
</protein>
<dbReference type="AlphaFoldDB" id="A0A4V2F266"/>
<evidence type="ECO:0000256" key="3">
    <source>
        <dbReference type="ARBA" id="ARBA00022692"/>
    </source>
</evidence>
<evidence type="ECO:0000256" key="2">
    <source>
        <dbReference type="ARBA" id="ARBA00022475"/>
    </source>
</evidence>
<evidence type="ECO:0000259" key="7">
    <source>
        <dbReference type="Pfam" id="PF09822"/>
    </source>
</evidence>
<dbReference type="GO" id="GO:0005886">
    <property type="term" value="C:plasma membrane"/>
    <property type="evidence" value="ECO:0007669"/>
    <property type="project" value="UniProtKB-SubCell"/>
</dbReference>
<dbReference type="RefSeq" id="WP_130540521.1">
    <property type="nucleotide sequence ID" value="NZ_CP042431.1"/>
</dbReference>
<dbReference type="Proteomes" id="UP000293874">
    <property type="component" value="Unassembled WGS sequence"/>
</dbReference>
<accession>A0A4V2F266</accession>
<dbReference type="InterPro" id="IPR019196">
    <property type="entry name" value="ABC_transp_unknown"/>
</dbReference>
<feature type="transmembrane region" description="Helical" evidence="6">
    <location>
        <begin position="748"/>
        <end position="766"/>
    </location>
</feature>
<gene>
    <name evidence="8" type="ORF">EV199_2086</name>
</gene>
<dbReference type="PANTHER" id="PTHR30294">
    <property type="entry name" value="MEMBRANE COMPONENT OF ABC TRANSPORTER YHHJ-RELATED"/>
    <property type="match status" value="1"/>
</dbReference>
<proteinExistence type="predicted"/>
<feature type="transmembrane region" description="Helical" evidence="6">
    <location>
        <begin position="114"/>
        <end position="137"/>
    </location>
</feature>
<keyword evidence="9" id="KW-1185">Reference proteome</keyword>
<sequence length="771" mass="87692">MKIIFKIARAELRYLFYSPIAWFVLFLFYVSMVLVYTNTLGNYVLYQEVMLDLNEDWPGFDKGIGTVLAGTVTGLMLKYLYLFIPLLTMGIINREISNGTIKLLYSSPVTTRQIVLGKFFGLMIFNLLLLSIFSIILTSIRMNTQNGEFGWYLSIILGVFLLTSAYSAIGLFISCLTGYQIVAAVITFASFFVLSAISGLWQQYDLVRDITHFLSISGKAEKMMSGLITSRDILYFLLVISMFIGFALIKLQSTQESRKWTANAARYAVLTLIIVVLGYFSSRPGYIAYSDVTKNQVNTLRPEMQELLKSLDGSPLTVTLYTNLLDKNAYAGLPQARNNYIWNVWEPLIRFYPNIEFKYEYYYDVVDGDSSYYRKYPGKSLKEIMAIEAEMYNIRPSIFKAPAEIRKQIDLAPEYMKLVMQVEYKGKKEFLRTYTPPQVWPDQPHFAAILKRLTRDKNVSIHFLTGHYERNIMSLAGREYGYHTTQKSARRALINEGVDADTISLAGNSIPANTNLLVVADPKSDYSAEEKQKLIDYLREGNNAIFYLEPGKQFILAPVLETIGVYPENGMIVSPNEHEMPHIFQNMLTRSGNFLAKEAPMELFQQYGIRGGMVENEGSLNLRYEAIDGFTIEPVITQPGNDKTWIENGVLVVDSAAPVFDAGGGDQKKEEYLIALKLSRKIGNREQRIIVTGDADFMGINRMKVRTIHSAFYSWLLYNRYPVYTNYPLAPDLFLKISSTTAKLITGLYVYIGSGILLLGAIMLLTRRKRK</sequence>
<dbReference type="EMBL" id="SGXA01000001">
    <property type="protein sequence ID" value="RZS76207.1"/>
    <property type="molecule type" value="Genomic_DNA"/>
</dbReference>
<evidence type="ECO:0000256" key="6">
    <source>
        <dbReference type="SAM" id="Phobius"/>
    </source>
</evidence>
<evidence type="ECO:0000313" key="9">
    <source>
        <dbReference type="Proteomes" id="UP000293874"/>
    </source>
</evidence>
<dbReference type="Pfam" id="PF09822">
    <property type="entry name" value="ABC_transp_aux"/>
    <property type="match status" value="1"/>
</dbReference>
<feature type="transmembrane region" description="Helical" evidence="6">
    <location>
        <begin position="149"/>
        <end position="169"/>
    </location>
</feature>
<evidence type="ECO:0000256" key="4">
    <source>
        <dbReference type="ARBA" id="ARBA00022989"/>
    </source>
</evidence>
<feature type="transmembrane region" description="Helical" evidence="6">
    <location>
        <begin position="12"/>
        <end position="36"/>
    </location>
</feature>
<feature type="transmembrane region" description="Helical" evidence="6">
    <location>
        <begin position="181"/>
        <end position="201"/>
    </location>
</feature>
<feature type="domain" description="ABC-type uncharacterised transport system" evidence="7">
    <location>
        <begin position="460"/>
        <end position="581"/>
    </location>
</feature>
<evidence type="ECO:0000256" key="5">
    <source>
        <dbReference type="ARBA" id="ARBA00023136"/>
    </source>
</evidence>
<dbReference type="GO" id="GO:0140359">
    <property type="term" value="F:ABC-type transporter activity"/>
    <property type="evidence" value="ECO:0007669"/>
    <property type="project" value="InterPro"/>
</dbReference>
<keyword evidence="4 6" id="KW-1133">Transmembrane helix</keyword>
<dbReference type="PANTHER" id="PTHR30294:SF29">
    <property type="entry name" value="MULTIDRUG ABC TRANSPORTER PERMEASE YBHS-RELATED"/>
    <property type="match status" value="1"/>
</dbReference>
<evidence type="ECO:0000256" key="1">
    <source>
        <dbReference type="ARBA" id="ARBA00004651"/>
    </source>
</evidence>
<organism evidence="8 9">
    <name type="scientific">Pseudobacter ginsenosidimutans</name>
    <dbReference type="NCBI Taxonomy" id="661488"/>
    <lineage>
        <taxon>Bacteria</taxon>
        <taxon>Pseudomonadati</taxon>
        <taxon>Bacteroidota</taxon>
        <taxon>Chitinophagia</taxon>
        <taxon>Chitinophagales</taxon>
        <taxon>Chitinophagaceae</taxon>
        <taxon>Pseudobacter</taxon>
    </lineage>
</organism>
<comment type="caution">
    <text evidence="8">The sequence shown here is derived from an EMBL/GenBank/DDBJ whole genome shotgun (WGS) entry which is preliminary data.</text>
</comment>
<evidence type="ECO:0000313" key="8">
    <source>
        <dbReference type="EMBL" id="RZS76207.1"/>
    </source>
</evidence>
<dbReference type="InterPro" id="IPR051449">
    <property type="entry name" value="ABC-2_transporter_component"/>
</dbReference>
<name>A0A4V2F266_9BACT</name>
<keyword evidence="3 6" id="KW-0812">Transmembrane</keyword>
<reference evidence="8 9" key="1">
    <citation type="submission" date="2019-02" db="EMBL/GenBank/DDBJ databases">
        <title>Genomic Encyclopedia of Type Strains, Phase IV (KMG-IV): sequencing the most valuable type-strain genomes for metagenomic binning, comparative biology and taxonomic classification.</title>
        <authorList>
            <person name="Goeker M."/>
        </authorList>
    </citation>
    <scope>NUCLEOTIDE SEQUENCE [LARGE SCALE GENOMIC DNA]</scope>
    <source>
        <strain evidence="8 9">DSM 18116</strain>
    </source>
</reference>
<keyword evidence="2" id="KW-1003">Cell membrane</keyword>
<keyword evidence="5 6" id="KW-0472">Membrane</keyword>
<feature type="transmembrane region" description="Helical" evidence="6">
    <location>
        <begin position="264"/>
        <end position="281"/>
    </location>
</feature>
<dbReference type="OrthoDB" id="609779at2"/>
<comment type="subcellular location">
    <subcellularLocation>
        <location evidence="1">Cell membrane</location>
        <topology evidence="1">Multi-pass membrane protein</topology>
    </subcellularLocation>
</comment>
<feature type="transmembrane region" description="Helical" evidence="6">
    <location>
        <begin position="67"/>
        <end position="93"/>
    </location>
</feature>
<feature type="transmembrane region" description="Helical" evidence="6">
    <location>
        <begin position="233"/>
        <end position="252"/>
    </location>
</feature>
<dbReference type="Pfam" id="PF12679">
    <property type="entry name" value="ABC2_membrane_2"/>
    <property type="match status" value="1"/>
</dbReference>